<comment type="caution">
    <text evidence="1">The sequence shown here is derived from an EMBL/GenBank/DDBJ whole genome shotgun (WGS) entry which is preliminary data.</text>
</comment>
<dbReference type="Proteomes" id="UP000253664">
    <property type="component" value="Unassembled WGS sequence"/>
</dbReference>
<keyword evidence="2" id="KW-1185">Reference proteome</keyword>
<dbReference type="EMBL" id="LKCN02000013">
    <property type="protein sequence ID" value="RCI10125.1"/>
    <property type="molecule type" value="Genomic_DNA"/>
</dbReference>
<reference evidence="1 2" key="1">
    <citation type="journal article" date="2015" name="BMC Genomics">
        <title>Insights from the genome of Ophiocordyceps polyrhachis-furcata to pathogenicity and host specificity in insect fungi.</title>
        <authorList>
            <person name="Wichadakul D."/>
            <person name="Kobmoo N."/>
            <person name="Ingsriswang S."/>
            <person name="Tangphatsornruang S."/>
            <person name="Chantasingh D."/>
            <person name="Luangsa-ard J.J."/>
            <person name="Eurwilaichitr L."/>
        </authorList>
    </citation>
    <scope>NUCLEOTIDE SEQUENCE [LARGE SCALE GENOMIC DNA]</scope>
    <source>
        <strain evidence="1 2">BCC 54312</strain>
    </source>
</reference>
<dbReference type="OrthoDB" id="19261at2759"/>
<evidence type="ECO:0000313" key="1">
    <source>
        <dbReference type="EMBL" id="RCI10125.1"/>
    </source>
</evidence>
<gene>
    <name evidence="1" type="ORF">L249_8418</name>
</gene>
<evidence type="ECO:0000313" key="2">
    <source>
        <dbReference type="Proteomes" id="UP000253664"/>
    </source>
</evidence>
<name>A0A367L6S2_9HYPO</name>
<dbReference type="AlphaFoldDB" id="A0A367L6S2"/>
<proteinExistence type="predicted"/>
<accession>A0A367L6S2</accession>
<organism evidence="1 2">
    <name type="scientific">Ophiocordyceps polyrhachis-furcata BCC 54312</name>
    <dbReference type="NCBI Taxonomy" id="1330021"/>
    <lineage>
        <taxon>Eukaryota</taxon>
        <taxon>Fungi</taxon>
        <taxon>Dikarya</taxon>
        <taxon>Ascomycota</taxon>
        <taxon>Pezizomycotina</taxon>
        <taxon>Sordariomycetes</taxon>
        <taxon>Hypocreomycetidae</taxon>
        <taxon>Hypocreales</taxon>
        <taxon>Ophiocordycipitaceae</taxon>
        <taxon>Ophiocordyceps</taxon>
    </lineage>
</organism>
<protein>
    <submittedName>
        <fullName evidence="1">Uncharacterized protein</fullName>
    </submittedName>
</protein>
<sequence>MICFVLVDALALVGYLWFMRRSTMSAPLRGEWRSERKKDIMHVFPLRRRRNPSQDFSKQSLENRLRNIHG</sequence>